<gene>
    <name evidence="3" type="ORF">BDK88_2473</name>
</gene>
<dbReference type="PANTHER" id="PTHR10314">
    <property type="entry name" value="CYSTATHIONINE BETA-SYNTHASE"/>
    <property type="match status" value="1"/>
</dbReference>
<sequence length="419" mass="44181">METTDAFTGLECVDCGATVDAAAESHRCPDCDGTLDPTYEYDAIDLDRETLAARPFDGQWRYAELLPFSRESAVTTGEGATALVDCPDLAAELGVERVLIKDEGRNPTGSRTDRGASVAVTAAAQHGATDVALPSTGNSGQAVAAYAARAGLEAHAYLPSRSGFTNKAMVNVHGGDMNVVGGRFGDAVGAFEEGLGEHDDWYSLRSFETPYRHEGAKTLFYELVEQLEWEVPDVICYPTGDGVGLVGAAKAAAEYRKLGLTDETPALYATQAAGCAPIVEAFDADRDDHEPVEHPDTICGELEIPDPVASPRVLEAIRETDGGAIATDDPDILEAAVRVAQATGLEPIPSAAAAASGAWGLAERGAFDGDETGRHRQHWCGEQGSRRVAQPPDESGNLNGTRSATQYSVISTPKAAQNR</sequence>
<evidence type="ECO:0000259" key="2">
    <source>
        <dbReference type="Pfam" id="PF00291"/>
    </source>
</evidence>
<proteinExistence type="predicted"/>
<evidence type="ECO:0000256" key="1">
    <source>
        <dbReference type="SAM" id="MobiDB-lite"/>
    </source>
</evidence>
<organism evidence="3 4">
    <name type="scientific">Natrinema hispanicum</name>
    <dbReference type="NCBI Taxonomy" id="392421"/>
    <lineage>
        <taxon>Archaea</taxon>
        <taxon>Methanobacteriati</taxon>
        <taxon>Methanobacteriota</taxon>
        <taxon>Stenosarchaea group</taxon>
        <taxon>Halobacteria</taxon>
        <taxon>Halobacteriales</taxon>
        <taxon>Natrialbaceae</taxon>
        <taxon>Natrinema</taxon>
    </lineage>
</organism>
<feature type="compositionally biased region" description="Polar residues" evidence="1">
    <location>
        <begin position="396"/>
        <end position="419"/>
    </location>
</feature>
<dbReference type="AlphaFoldDB" id="A0A482YCP0"/>
<feature type="compositionally biased region" description="Basic and acidic residues" evidence="1">
    <location>
        <begin position="365"/>
        <end position="374"/>
    </location>
</feature>
<dbReference type="InterPro" id="IPR050214">
    <property type="entry name" value="Cys_Synth/Cystath_Beta-Synth"/>
</dbReference>
<dbReference type="InterPro" id="IPR036052">
    <property type="entry name" value="TrpB-like_PALP_sf"/>
</dbReference>
<dbReference type="Pfam" id="PF00291">
    <property type="entry name" value="PALP"/>
    <property type="match status" value="1"/>
</dbReference>
<reference evidence="3 4" key="1">
    <citation type="submission" date="2019-02" db="EMBL/GenBank/DDBJ databases">
        <title>Genomic Encyclopedia of Archaeal and Bacterial Type Strains, Phase II (KMG-II): from individual species to whole genera.</title>
        <authorList>
            <person name="Goeker M."/>
        </authorList>
    </citation>
    <scope>NUCLEOTIDE SEQUENCE [LARGE SCALE GENOMIC DNA]</scope>
    <source>
        <strain evidence="3 4">DSM 18328</strain>
    </source>
</reference>
<dbReference type="NCBIfam" id="NF006050">
    <property type="entry name" value="PRK08197.1"/>
    <property type="match status" value="1"/>
</dbReference>
<evidence type="ECO:0000313" key="4">
    <source>
        <dbReference type="Proteomes" id="UP000291097"/>
    </source>
</evidence>
<feature type="region of interest" description="Disordered" evidence="1">
    <location>
        <begin position="365"/>
        <end position="419"/>
    </location>
</feature>
<dbReference type="CDD" id="cd01563">
    <property type="entry name" value="Thr-synth_1"/>
    <property type="match status" value="1"/>
</dbReference>
<dbReference type="InterPro" id="IPR001926">
    <property type="entry name" value="TrpB-like_PALP"/>
</dbReference>
<comment type="caution">
    <text evidence="3">The sequence shown here is derived from an EMBL/GenBank/DDBJ whole genome shotgun (WGS) entry which is preliminary data.</text>
</comment>
<evidence type="ECO:0000313" key="3">
    <source>
        <dbReference type="EMBL" id="RZV11228.1"/>
    </source>
</evidence>
<accession>A0A482YCP0</accession>
<dbReference type="Gene3D" id="3.40.50.1100">
    <property type="match status" value="2"/>
</dbReference>
<dbReference type="Proteomes" id="UP000291097">
    <property type="component" value="Unassembled WGS sequence"/>
</dbReference>
<feature type="domain" description="Tryptophan synthase beta chain-like PALP" evidence="2">
    <location>
        <begin position="74"/>
        <end position="371"/>
    </location>
</feature>
<dbReference type="SUPFAM" id="SSF53686">
    <property type="entry name" value="Tryptophan synthase beta subunit-like PLP-dependent enzymes"/>
    <property type="match status" value="1"/>
</dbReference>
<name>A0A482YCP0_9EURY</name>
<protein>
    <submittedName>
        <fullName evidence="3">L-threonine synthase</fullName>
    </submittedName>
</protein>
<dbReference type="EMBL" id="SHMP01000004">
    <property type="protein sequence ID" value="RZV11228.1"/>
    <property type="molecule type" value="Genomic_DNA"/>
</dbReference>